<dbReference type="InterPro" id="IPR027268">
    <property type="entry name" value="Peptidase_M4/M1_CTD_sf"/>
</dbReference>
<evidence type="ECO:0000256" key="4">
    <source>
        <dbReference type="ARBA" id="ARBA00022670"/>
    </source>
</evidence>
<dbReference type="FunFam" id="3.30.2010.30:FF:000001">
    <property type="entry name" value="Leukotriene A(4) hydrolase"/>
    <property type="match status" value="1"/>
</dbReference>
<feature type="binding site" evidence="10">
    <location>
        <begin position="274"/>
        <end position="279"/>
    </location>
    <ligand>
        <name>a peptide</name>
        <dbReference type="ChEBI" id="CHEBI:60466"/>
    </ligand>
</feature>
<dbReference type="Gene3D" id="1.10.390.10">
    <property type="entry name" value="Neutral Protease Domain 2"/>
    <property type="match status" value="1"/>
</dbReference>
<evidence type="ECO:0000256" key="5">
    <source>
        <dbReference type="ARBA" id="ARBA00022723"/>
    </source>
</evidence>
<keyword evidence="14" id="KW-1185">Reference proteome</keyword>
<name>A0AAN9AX13_9CAEN</name>
<keyword evidence="7 11" id="KW-0862">Zinc</keyword>
<dbReference type="PANTHER" id="PTHR45726">
    <property type="entry name" value="LEUKOTRIENE A-4 HYDROLASE"/>
    <property type="match status" value="1"/>
</dbReference>
<feature type="binding site" evidence="11">
    <location>
        <position position="326"/>
    </location>
    <ligand>
        <name>Zn(2+)</name>
        <dbReference type="ChEBI" id="CHEBI:29105"/>
        <note>catalytic</note>
    </ligand>
</feature>
<dbReference type="InterPro" id="IPR049980">
    <property type="entry name" value="LTA4H_cat"/>
</dbReference>
<dbReference type="InterPro" id="IPR015211">
    <property type="entry name" value="Peptidase_M1_C"/>
</dbReference>
<feature type="active site" description="Proton acceptor" evidence="9">
    <location>
        <position position="304"/>
    </location>
</feature>
<dbReference type="InterPro" id="IPR001930">
    <property type="entry name" value="Peptidase_M1"/>
</dbReference>
<keyword evidence="4" id="KW-0645">Protease</keyword>
<evidence type="ECO:0000256" key="8">
    <source>
        <dbReference type="ARBA" id="ARBA00023049"/>
    </source>
</evidence>
<sequence>MAQLHADLATDVATSSNFRELRTSKIHLDLDVSFANKTITGIERIAFDVLKSGVREVRLDIHEKLKVSKVKDVSSGQQLEFTTAPFTGYGSTLKVQLPTEPAGDKLELEIDYVALQGGPGVEWLDPAQTAGKVKPYMYTQGQAVCNRSFFPCQDTPAVKAPYSANVKVPAGFTAVMSASESSHGQVANLSGETDNYFFRLNQPIPSYLVALAVGDIKSAKIGPRSSVWAEPCMLDAAKKEFEGEVEKFLSTGERLFGKYQWERYDLLIMPPSFPFGGMENPCLTFVTPCIVVGDRSLTDVVIHEISHSWFGNLVTNANWSEFWLNEGFTMYAQRRILEELFGRGSMCLEATTGQALLKQHMNETGMDHPLNKLRVVIEPGVDPDDTYNETPYEKGFAFVCYLQSLVGDVQKFDNFLKAYVFKFQFKSIVADDLFDFFLEYFPHLKQQNVADREGYEFHKVWLHTPGWPPYTPDLSAGRELMDPPEAFAASIEEQEPESWPDIDKWTVYQVLHFVDKLVERDNLPGDLLPRLQQKYPRISAAKNAEIRLRWCQLVIKNDYQKAFPDVKAFLHCQGKQKYTLPVYRALMKGSETAGALANKIFDETKDTLHVNVQNYVEEILKGGN</sequence>
<comment type="similarity">
    <text evidence="2">Belongs to the peptidase M1 family.</text>
</comment>
<evidence type="ECO:0000256" key="9">
    <source>
        <dbReference type="PIRSR" id="PIRSR634015-1"/>
    </source>
</evidence>
<dbReference type="InterPro" id="IPR014782">
    <property type="entry name" value="Peptidase_M1_dom"/>
</dbReference>
<protein>
    <recommendedName>
        <fullName evidence="12">Peptidase M1 leukotriene A4 hydrolase/aminopeptidase C-terminal domain-containing protein</fullName>
    </recommendedName>
</protein>
<dbReference type="Pfam" id="PF09127">
    <property type="entry name" value="Leuk-A4-hydro_C"/>
    <property type="match status" value="1"/>
</dbReference>
<dbReference type="GO" id="GO:0006508">
    <property type="term" value="P:proteolysis"/>
    <property type="evidence" value="ECO:0007669"/>
    <property type="project" value="UniProtKB-KW"/>
</dbReference>
<keyword evidence="6" id="KW-0378">Hydrolase</keyword>
<evidence type="ECO:0000313" key="13">
    <source>
        <dbReference type="EMBL" id="KAK7094916.1"/>
    </source>
</evidence>
<gene>
    <name evidence="13" type="ORF">V1264_006398</name>
</gene>
<evidence type="ECO:0000256" key="10">
    <source>
        <dbReference type="PIRSR" id="PIRSR634015-2"/>
    </source>
</evidence>
<evidence type="ECO:0000256" key="3">
    <source>
        <dbReference type="ARBA" id="ARBA00022490"/>
    </source>
</evidence>
<keyword evidence="3" id="KW-0963">Cytoplasm</keyword>
<dbReference type="InterPro" id="IPR038502">
    <property type="entry name" value="M1_LTA-4_hydro/amino_C_sf"/>
</dbReference>
<dbReference type="Pfam" id="PF17900">
    <property type="entry name" value="Peptidase_M1_N"/>
    <property type="match status" value="1"/>
</dbReference>
<dbReference type="Proteomes" id="UP001374579">
    <property type="component" value="Unassembled WGS sequence"/>
</dbReference>
<comment type="subcellular location">
    <subcellularLocation>
        <location evidence="1">Cytoplasm</location>
    </subcellularLocation>
</comment>
<dbReference type="AlphaFoldDB" id="A0AAN9AX13"/>
<reference evidence="13 14" key="1">
    <citation type="submission" date="2024-02" db="EMBL/GenBank/DDBJ databases">
        <title>Chromosome-scale genome assembly of the rough periwinkle Littorina saxatilis.</title>
        <authorList>
            <person name="De Jode A."/>
            <person name="Faria R."/>
            <person name="Formenti G."/>
            <person name="Sims Y."/>
            <person name="Smith T.P."/>
            <person name="Tracey A."/>
            <person name="Wood J.M.D."/>
            <person name="Zagrodzka Z.B."/>
            <person name="Johannesson K."/>
            <person name="Butlin R.K."/>
            <person name="Leder E.H."/>
        </authorList>
    </citation>
    <scope>NUCLEOTIDE SEQUENCE [LARGE SCALE GENOMIC DNA]</scope>
    <source>
        <strain evidence="13">Snail1</strain>
        <tissue evidence="13">Muscle</tissue>
    </source>
</reference>
<evidence type="ECO:0000313" key="14">
    <source>
        <dbReference type="Proteomes" id="UP001374579"/>
    </source>
</evidence>
<dbReference type="SUPFAM" id="SSF55486">
    <property type="entry name" value="Metalloproteases ('zincins'), catalytic domain"/>
    <property type="match status" value="1"/>
</dbReference>
<evidence type="ECO:0000256" key="1">
    <source>
        <dbReference type="ARBA" id="ARBA00004496"/>
    </source>
</evidence>
<feature type="binding site" evidence="10">
    <location>
        <begin position="140"/>
        <end position="142"/>
    </location>
    <ligand>
        <name>a peptide</name>
        <dbReference type="ChEBI" id="CHEBI:60466"/>
    </ligand>
</feature>
<dbReference type="GO" id="GO:0005737">
    <property type="term" value="C:cytoplasm"/>
    <property type="evidence" value="ECO:0007669"/>
    <property type="project" value="UniProtKB-SubCell"/>
</dbReference>
<comment type="caution">
    <text evidence="13">The sequence shown here is derived from an EMBL/GenBank/DDBJ whole genome shotgun (WGS) entry which is preliminary data.</text>
</comment>
<dbReference type="GO" id="GO:0008270">
    <property type="term" value="F:zinc ion binding"/>
    <property type="evidence" value="ECO:0007669"/>
    <property type="project" value="InterPro"/>
</dbReference>
<dbReference type="PANTHER" id="PTHR45726:SF3">
    <property type="entry name" value="LEUKOTRIENE A-4 HYDROLASE"/>
    <property type="match status" value="1"/>
</dbReference>
<comment type="cofactor">
    <cofactor evidence="11">
        <name>Zn(2+)</name>
        <dbReference type="ChEBI" id="CHEBI:29105"/>
    </cofactor>
    <text evidence="11">Binds 1 zinc ion per subunit.</text>
</comment>
<evidence type="ECO:0000256" key="2">
    <source>
        <dbReference type="ARBA" id="ARBA00010136"/>
    </source>
</evidence>
<feature type="binding site" evidence="10">
    <location>
        <begin position="575"/>
        <end position="577"/>
    </location>
    <ligand>
        <name>a peptide</name>
        <dbReference type="ChEBI" id="CHEBI:60466"/>
    </ligand>
</feature>
<feature type="binding site" evidence="11">
    <location>
        <position position="303"/>
    </location>
    <ligand>
        <name>Zn(2+)</name>
        <dbReference type="ChEBI" id="CHEBI:29105"/>
        <note>catalytic</note>
    </ligand>
</feature>
<dbReference type="CDD" id="cd09599">
    <property type="entry name" value="M1_LTA4H"/>
    <property type="match status" value="1"/>
</dbReference>
<feature type="active site" description="Proton donor" evidence="9">
    <location>
        <position position="392"/>
    </location>
</feature>
<organism evidence="13 14">
    <name type="scientific">Littorina saxatilis</name>
    <dbReference type="NCBI Taxonomy" id="31220"/>
    <lineage>
        <taxon>Eukaryota</taxon>
        <taxon>Metazoa</taxon>
        <taxon>Spiralia</taxon>
        <taxon>Lophotrochozoa</taxon>
        <taxon>Mollusca</taxon>
        <taxon>Gastropoda</taxon>
        <taxon>Caenogastropoda</taxon>
        <taxon>Littorinimorpha</taxon>
        <taxon>Littorinoidea</taxon>
        <taxon>Littorinidae</taxon>
        <taxon>Littorina</taxon>
    </lineage>
</organism>
<dbReference type="SUPFAM" id="SSF48371">
    <property type="entry name" value="ARM repeat"/>
    <property type="match status" value="1"/>
</dbReference>
<dbReference type="InterPro" id="IPR016024">
    <property type="entry name" value="ARM-type_fold"/>
</dbReference>
<evidence type="ECO:0000256" key="6">
    <source>
        <dbReference type="ARBA" id="ARBA00022801"/>
    </source>
</evidence>
<dbReference type="SMART" id="SM01263">
    <property type="entry name" value="Leuk-A4-hydro_C"/>
    <property type="match status" value="1"/>
</dbReference>
<dbReference type="PRINTS" id="PR00756">
    <property type="entry name" value="ALADIPTASE"/>
</dbReference>
<dbReference type="EMBL" id="JBAMIC010000018">
    <property type="protein sequence ID" value="KAK7094916.1"/>
    <property type="molecule type" value="Genomic_DNA"/>
</dbReference>
<dbReference type="InterPro" id="IPR034015">
    <property type="entry name" value="M1_LTA4H"/>
</dbReference>
<proteinExistence type="inferred from homology"/>
<dbReference type="Gene3D" id="3.30.2010.30">
    <property type="match status" value="1"/>
</dbReference>
<feature type="domain" description="Peptidase M1 leukotriene A4 hydrolase/aminopeptidase C-terminal" evidence="12">
    <location>
        <begin position="479"/>
        <end position="620"/>
    </location>
</feature>
<dbReference type="InterPro" id="IPR042097">
    <property type="entry name" value="Aminopeptidase_N-like_N_sf"/>
</dbReference>
<dbReference type="Gene3D" id="2.60.40.1730">
    <property type="entry name" value="tricorn interacting facor f3 domain"/>
    <property type="match status" value="1"/>
</dbReference>
<keyword evidence="8" id="KW-0482">Metalloprotease</keyword>
<dbReference type="GO" id="GO:0070006">
    <property type="term" value="F:metalloaminopeptidase activity"/>
    <property type="evidence" value="ECO:0007669"/>
    <property type="project" value="TreeGrafter"/>
</dbReference>
<dbReference type="Pfam" id="PF01433">
    <property type="entry name" value="Peptidase_M1"/>
    <property type="match status" value="1"/>
</dbReference>
<evidence type="ECO:0000259" key="12">
    <source>
        <dbReference type="SMART" id="SM01263"/>
    </source>
</evidence>
<dbReference type="SUPFAM" id="SSF63737">
    <property type="entry name" value="Leukotriene A4 hydrolase N-terminal domain"/>
    <property type="match status" value="1"/>
</dbReference>
<dbReference type="FunFam" id="1.10.390.10:FF:000003">
    <property type="entry name" value="Leukotriene A(4) hydrolase"/>
    <property type="match status" value="1"/>
</dbReference>
<evidence type="ECO:0000256" key="11">
    <source>
        <dbReference type="PIRSR" id="PIRSR634015-3"/>
    </source>
</evidence>
<keyword evidence="5 11" id="KW-0479">Metal-binding</keyword>
<accession>A0AAN9AX13</accession>
<dbReference type="Gene3D" id="1.25.40.320">
    <property type="entry name" value="Peptidase M1, leukotriene A4 hydrolase/aminopeptidase C-terminal domain"/>
    <property type="match status" value="1"/>
</dbReference>
<evidence type="ECO:0000256" key="7">
    <source>
        <dbReference type="ARBA" id="ARBA00022833"/>
    </source>
</evidence>
<dbReference type="InterPro" id="IPR045357">
    <property type="entry name" value="Aminopeptidase_N-like_N"/>
</dbReference>
<feature type="binding site" evidence="11">
    <location>
        <position position="307"/>
    </location>
    <ligand>
        <name>Zn(2+)</name>
        <dbReference type="ChEBI" id="CHEBI:29105"/>
        <note>catalytic</note>
    </ligand>
</feature>